<name>A0A9P6C8H3_9AGAR</name>
<dbReference type="AlphaFoldDB" id="A0A9P6C8H3"/>
<dbReference type="OrthoDB" id="3244185at2759"/>
<protein>
    <submittedName>
        <fullName evidence="1">Uncharacterized protein</fullName>
    </submittedName>
</protein>
<reference evidence="1" key="1">
    <citation type="submission" date="2020-11" db="EMBL/GenBank/DDBJ databases">
        <authorList>
            <consortium name="DOE Joint Genome Institute"/>
            <person name="Ahrendt S."/>
            <person name="Riley R."/>
            <person name="Andreopoulos W."/>
            <person name="Labutti K."/>
            <person name="Pangilinan J."/>
            <person name="Ruiz-Duenas F.J."/>
            <person name="Barrasa J.M."/>
            <person name="Sanchez-Garcia M."/>
            <person name="Camarero S."/>
            <person name="Miyauchi S."/>
            <person name="Serrano A."/>
            <person name="Linde D."/>
            <person name="Babiker R."/>
            <person name="Drula E."/>
            <person name="Ayuso-Fernandez I."/>
            <person name="Pacheco R."/>
            <person name="Padilla G."/>
            <person name="Ferreira P."/>
            <person name="Barriuso J."/>
            <person name="Kellner H."/>
            <person name="Castanera R."/>
            <person name="Alfaro M."/>
            <person name="Ramirez L."/>
            <person name="Pisabarro A.G."/>
            <person name="Kuo A."/>
            <person name="Tritt A."/>
            <person name="Lipzen A."/>
            <person name="He G."/>
            <person name="Yan M."/>
            <person name="Ng V."/>
            <person name="Cullen D."/>
            <person name="Martin F."/>
            <person name="Rosso M.-N."/>
            <person name="Henrissat B."/>
            <person name="Hibbett D."/>
            <person name="Martinez A.T."/>
            <person name="Grigoriev I.V."/>
        </authorList>
    </citation>
    <scope>NUCLEOTIDE SEQUENCE</scope>
    <source>
        <strain evidence="1">CBS 247.69</strain>
    </source>
</reference>
<dbReference type="Proteomes" id="UP000807353">
    <property type="component" value="Unassembled WGS sequence"/>
</dbReference>
<comment type="caution">
    <text evidence="1">The sequence shown here is derived from an EMBL/GenBank/DDBJ whole genome shotgun (WGS) entry which is preliminary data.</text>
</comment>
<evidence type="ECO:0000313" key="2">
    <source>
        <dbReference type="Proteomes" id="UP000807353"/>
    </source>
</evidence>
<accession>A0A9P6C8H3</accession>
<proteinExistence type="predicted"/>
<organism evidence="1 2">
    <name type="scientific">Collybia nuda</name>
    <dbReference type="NCBI Taxonomy" id="64659"/>
    <lineage>
        <taxon>Eukaryota</taxon>
        <taxon>Fungi</taxon>
        <taxon>Dikarya</taxon>
        <taxon>Basidiomycota</taxon>
        <taxon>Agaricomycotina</taxon>
        <taxon>Agaricomycetes</taxon>
        <taxon>Agaricomycetidae</taxon>
        <taxon>Agaricales</taxon>
        <taxon>Tricholomatineae</taxon>
        <taxon>Clitocybaceae</taxon>
        <taxon>Collybia</taxon>
    </lineage>
</organism>
<sequence length="69" mass="7889">MYKVSRCILDDGSYLASIIPVANIFQSVHLLPKFGPVAAHDWSSSNVLERCKTFFANSFTDKHLYRILR</sequence>
<gene>
    <name evidence="1" type="ORF">BDZ94DRAFT_1178188</name>
</gene>
<dbReference type="EMBL" id="MU150445">
    <property type="protein sequence ID" value="KAF9456231.1"/>
    <property type="molecule type" value="Genomic_DNA"/>
</dbReference>
<evidence type="ECO:0000313" key="1">
    <source>
        <dbReference type="EMBL" id="KAF9456231.1"/>
    </source>
</evidence>
<keyword evidence="2" id="KW-1185">Reference proteome</keyword>